<reference evidence="3 5" key="2">
    <citation type="submission" date="2016-10" db="EMBL/GenBank/DDBJ databases">
        <authorList>
            <person name="Varghese N."/>
            <person name="Submissions S."/>
        </authorList>
    </citation>
    <scope>NUCLEOTIDE SEQUENCE [LARGE SCALE GENOMIC DNA]</scope>
    <source>
        <strain evidence="3 5">DSM 22150</strain>
    </source>
</reference>
<evidence type="ECO:0000313" key="4">
    <source>
        <dbReference type="Proteomes" id="UP000076878"/>
    </source>
</evidence>
<dbReference type="STRING" id="640938.TR210_1862"/>
<organism evidence="2 4">
    <name type="scientific">Trichococcus ilyis</name>
    <dbReference type="NCBI Taxonomy" id="640938"/>
    <lineage>
        <taxon>Bacteria</taxon>
        <taxon>Bacillati</taxon>
        <taxon>Bacillota</taxon>
        <taxon>Bacilli</taxon>
        <taxon>Lactobacillales</taxon>
        <taxon>Carnobacteriaceae</taxon>
        <taxon>Trichococcus</taxon>
    </lineage>
</organism>
<reference evidence="2 4" key="1">
    <citation type="submission" date="2016-02" db="EMBL/GenBank/DDBJ databases">
        <authorList>
            <person name="Wen L."/>
            <person name="He K."/>
            <person name="Yang H."/>
        </authorList>
    </citation>
    <scope>NUCLEOTIDE SEQUENCE [LARGE SCALE GENOMIC DNA]</scope>
    <source>
        <strain evidence="2">Trichococcus_R210</strain>
    </source>
</reference>
<proteinExistence type="predicted"/>
<evidence type="ECO:0000313" key="2">
    <source>
        <dbReference type="EMBL" id="CZR01941.1"/>
    </source>
</evidence>
<dbReference type="Pfam" id="PF02620">
    <property type="entry name" value="YceD"/>
    <property type="match status" value="1"/>
</dbReference>
<evidence type="ECO:0000313" key="3">
    <source>
        <dbReference type="EMBL" id="SEJ27167.1"/>
    </source>
</evidence>
<dbReference type="AlphaFoldDB" id="A0A143YYC8"/>
<keyword evidence="5" id="KW-1185">Reference proteome</keyword>
<dbReference type="OrthoDB" id="9790372at2"/>
<dbReference type="EMBL" id="FNYT01000010">
    <property type="protein sequence ID" value="SEJ27167.1"/>
    <property type="molecule type" value="Genomic_DNA"/>
</dbReference>
<evidence type="ECO:0008006" key="6">
    <source>
        <dbReference type="Google" id="ProtNLM"/>
    </source>
</evidence>
<feature type="region of interest" description="Disordered" evidence="1">
    <location>
        <begin position="158"/>
        <end position="185"/>
    </location>
</feature>
<dbReference type="Proteomes" id="UP000199280">
    <property type="component" value="Unassembled WGS sequence"/>
</dbReference>
<dbReference type="EMBL" id="FJNB01000013">
    <property type="protein sequence ID" value="CZR01941.1"/>
    <property type="molecule type" value="Genomic_DNA"/>
</dbReference>
<dbReference type="InterPro" id="IPR003772">
    <property type="entry name" value="YceD"/>
</dbReference>
<sequence>MKWPLKELQEHRGEPHYFSRTIDRKSSLMQRNNEILAVSPIKAEGFLLYENHSVLANFRIDLTITLPSSRSLEPVDVPMQIAIEEVYTENESLYLEQDNPVEVVLPLEGDEVDLVPAIEDNILLNLPLQVYTPEELESDEMPSGADWEVVSEETFARKRQEEKSDQIDPRLAGLKALLEDEEKTE</sequence>
<protein>
    <recommendedName>
        <fullName evidence="6">DUF177 domain-containing protein</fullName>
    </recommendedName>
</protein>
<feature type="compositionally biased region" description="Basic and acidic residues" evidence="1">
    <location>
        <begin position="158"/>
        <end position="168"/>
    </location>
</feature>
<dbReference type="RefSeq" id="WP_068623238.1">
    <property type="nucleotide sequence ID" value="NZ_FJNB01000013.1"/>
</dbReference>
<evidence type="ECO:0000313" key="5">
    <source>
        <dbReference type="Proteomes" id="UP000199280"/>
    </source>
</evidence>
<dbReference type="Proteomes" id="UP000076878">
    <property type="component" value="Unassembled WGS sequence"/>
</dbReference>
<gene>
    <name evidence="3" type="ORF">SAMN05216375_11065</name>
    <name evidence="2" type="ORF">TR210_1862</name>
</gene>
<evidence type="ECO:0000256" key="1">
    <source>
        <dbReference type="SAM" id="MobiDB-lite"/>
    </source>
</evidence>
<name>A0A143YYC8_9LACT</name>
<accession>A0A143YYC8</accession>